<evidence type="ECO:0000256" key="2">
    <source>
        <dbReference type="ARBA" id="ARBA00010139"/>
    </source>
</evidence>
<dbReference type="EMBL" id="CP110615">
    <property type="protein sequence ID" value="UZJ24123.1"/>
    <property type="molecule type" value="Genomic_DNA"/>
</dbReference>
<evidence type="ECO:0000313" key="7">
    <source>
        <dbReference type="EMBL" id="UZJ24123.1"/>
    </source>
</evidence>
<dbReference type="PANTHER" id="PTHR43872">
    <property type="entry name" value="MONOOXYGENASE, PUTATIVE (AFU_ORTHOLOGUE AFUA_8G02570)-RELATED"/>
    <property type="match status" value="1"/>
</dbReference>
<dbReference type="Pfam" id="PF13450">
    <property type="entry name" value="NAD_binding_8"/>
    <property type="match status" value="1"/>
</dbReference>
<sequence>MTSTSPADGAGPDHVDVLVVGAGLSGIGVAQHLQRRRPHSTYAIVESRDRLGGTWDLFRYPGVRSDSDMHTLGYRLRPWKDARAIADGPAILAYVQDTAREEGIDRHIRFGVRVVRAEFSTADARWSVDLHHGATGETSTMTCGFLFSCSGYYDYDQGFTPDFAGVADFGGTVVHPQQWPAELDTTGKKVVVIGSGATAVTLVPALAESAEHVTMLQRSPTYVVSLPRTDKVAERARRWLPARAAHTVVFWKNVAKTSAIYALSRTRPDLMRKVFRKGVLSELPEGYDVDTHFNPRYDPWDQRLCVVPNGDLFRAISDGRASVVTDHVDTFTPTGIRLRSGTELVADVVVTATGLNLLAFGGMSFVVDGEEVDVRRSMAYRSMMLTGLPNFAFALGYTNASWTLKVDITADYICRLLDHMDAAHTPVAVPQRDASVGEEPFLDFAAGYVQRSVSAFPHQGDTAPWKVSMSYPRDLVALRRASVTEGMSFPATATVGAR</sequence>
<evidence type="ECO:0000313" key="8">
    <source>
        <dbReference type="Proteomes" id="UP001164965"/>
    </source>
</evidence>
<keyword evidence="8" id="KW-1185">Reference proteome</keyword>
<evidence type="ECO:0000256" key="5">
    <source>
        <dbReference type="ARBA" id="ARBA00023002"/>
    </source>
</evidence>
<dbReference type="InterPro" id="IPR036188">
    <property type="entry name" value="FAD/NAD-bd_sf"/>
</dbReference>
<dbReference type="Proteomes" id="UP001164965">
    <property type="component" value="Chromosome"/>
</dbReference>
<keyword evidence="5" id="KW-0560">Oxidoreductase</keyword>
<reference evidence="7" key="1">
    <citation type="submission" date="2022-10" db="EMBL/GenBank/DDBJ databases">
        <title>Rhodococcus sp.75.</title>
        <authorList>
            <person name="Sun M."/>
        </authorList>
    </citation>
    <scope>NUCLEOTIDE SEQUENCE</scope>
    <source>
        <strain evidence="7">75</strain>
    </source>
</reference>
<protein>
    <submittedName>
        <fullName evidence="7">NAD(P)/FAD-dependent oxidoreductase</fullName>
    </submittedName>
</protein>
<proteinExistence type="inferred from homology"/>
<gene>
    <name evidence="7" type="ORF">RHODO2019_13255</name>
</gene>
<dbReference type="InterPro" id="IPR020946">
    <property type="entry name" value="Flavin_mOase-like"/>
</dbReference>
<evidence type="ECO:0000256" key="3">
    <source>
        <dbReference type="ARBA" id="ARBA00022630"/>
    </source>
</evidence>
<accession>A0ABY6NXV5</accession>
<dbReference type="PANTHER" id="PTHR43872:SF1">
    <property type="entry name" value="MONOOXYGENASE, PUTATIVE (AFU_ORTHOLOGUE AFUA_8G02570)-RELATED"/>
    <property type="match status" value="1"/>
</dbReference>
<organism evidence="7 8">
    <name type="scientific">Rhodococcus antarcticus</name>
    <dbReference type="NCBI Taxonomy" id="2987751"/>
    <lineage>
        <taxon>Bacteria</taxon>
        <taxon>Bacillati</taxon>
        <taxon>Actinomycetota</taxon>
        <taxon>Actinomycetes</taxon>
        <taxon>Mycobacteriales</taxon>
        <taxon>Nocardiaceae</taxon>
        <taxon>Rhodococcus</taxon>
    </lineage>
</organism>
<comment type="cofactor">
    <cofactor evidence="1">
        <name>FAD</name>
        <dbReference type="ChEBI" id="CHEBI:57692"/>
    </cofactor>
</comment>
<dbReference type="SUPFAM" id="SSF51905">
    <property type="entry name" value="FAD/NAD(P)-binding domain"/>
    <property type="match status" value="1"/>
</dbReference>
<evidence type="ECO:0000256" key="1">
    <source>
        <dbReference type="ARBA" id="ARBA00001974"/>
    </source>
</evidence>
<evidence type="ECO:0000256" key="4">
    <source>
        <dbReference type="ARBA" id="ARBA00022827"/>
    </source>
</evidence>
<name>A0ABY6NXV5_9NOCA</name>
<keyword evidence="6" id="KW-0503">Monooxygenase</keyword>
<dbReference type="Gene3D" id="3.50.50.60">
    <property type="entry name" value="FAD/NAD(P)-binding domain"/>
    <property type="match status" value="3"/>
</dbReference>
<dbReference type="InterPro" id="IPR051820">
    <property type="entry name" value="FAD-binding_MO"/>
</dbReference>
<comment type="similarity">
    <text evidence="2">Belongs to the FAD-binding monooxygenase family.</text>
</comment>
<evidence type="ECO:0000256" key="6">
    <source>
        <dbReference type="ARBA" id="ARBA00023033"/>
    </source>
</evidence>
<dbReference type="RefSeq" id="WP_265382230.1">
    <property type="nucleotide sequence ID" value="NZ_CP110615.1"/>
</dbReference>
<keyword evidence="3" id="KW-0285">Flavoprotein</keyword>
<keyword evidence="4" id="KW-0274">FAD</keyword>
<dbReference type="Pfam" id="PF00743">
    <property type="entry name" value="FMO-like"/>
    <property type="match status" value="1"/>
</dbReference>